<dbReference type="Gene3D" id="3.40.50.1820">
    <property type="entry name" value="alpha/beta hydrolase"/>
    <property type="match status" value="1"/>
</dbReference>
<dbReference type="GO" id="GO:0016020">
    <property type="term" value="C:membrane"/>
    <property type="evidence" value="ECO:0007669"/>
    <property type="project" value="TreeGrafter"/>
</dbReference>
<dbReference type="CDD" id="cd07987">
    <property type="entry name" value="LPLAT_MGAT-like"/>
    <property type="match status" value="1"/>
</dbReference>
<keyword evidence="2" id="KW-0808">Transferase</keyword>
<organism evidence="5 6">
    <name type="scientific">Quillaja saponaria</name>
    <name type="common">Soap bark tree</name>
    <dbReference type="NCBI Taxonomy" id="32244"/>
    <lineage>
        <taxon>Eukaryota</taxon>
        <taxon>Viridiplantae</taxon>
        <taxon>Streptophyta</taxon>
        <taxon>Embryophyta</taxon>
        <taxon>Tracheophyta</taxon>
        <taxon>Spermatophyta</taxon>
        <taxon>Magnoliopsida</taxon>
        <taxon>eudicotyledons</taxon>
        <taxon>Gunneridae</taxon>
        <taxon>Pentapetalae</taxon>
        <taxon>rosids</taxon>
        <taxon>fabids</taxon>
        <taxon>Fabales</taxon>
        <taxon>Quillajaceae</taxon>
        <taxon>Quillaja</taxon>
    </lineage>
</organism>
<dbReference type="Pfam" id="PF03982">
    <property type="entry name" value="DAGAT"/>
    <property type="match status" value="1"/>
</dbReference>
<dbReference type="Proteomes" id="UP001163823">
    <property type="component" value="Chromosome 4"/>
</dbReference>
<dbReference type="AlphaFoldDB" id="A0AAD7Q221"/>
<gene>
    <name evidence="5" type="ORF">O6P43_011168</name>
</gene>
<dbReference type="EMBL" id="JARAOO010000004">
    <property type="protein sequence ID" value="KAJ7973427.1"/>
    <property type="molecule type" value="Genomic_DNA"/>
</dbReference>
<dbReference type="Pfam" id="PF12697">
    <property type="entry name" value="Abhydrolase_6"/>
    <property type="match status" value="1"/>
</dbReference>
<dbReference type="InterPro" id="IPR007130">
    <property type="entry name" value="DAGAT"/>
</dbReference>
<dbReference type="GO" id="GO:0004144">
    <property type="term" value="F:diacylglycerol O-acyltransferase activity"/>
    <property type="evidence" value="ECO:0007669"/>
    <property type="project" value="UniProtKB-ARBA"/>
</dbReference>
<dbReference type="InterPro" id="IPR029058">
    <property type="entry name" value="AB_hydrolase_fold"/>
</dbReference>
<dbReference type="InterPro" id="IPR000073">
    <property type="entry name" value="AB_hydrolase_1"/>
</dbReference>
<sequence length="709" mass="79119">MALVTGIRVSPLFALKSDNRYQCRGQVRSLGGGDSTVLSSESVVVSGASLVGRKEENGSLIEQSNGQLQSRDENRIKDSVLENLELFWDDGYGTKNVEDYFDAAKDIIKPDGGPPRWFCPIDCGRPLKDSPTLLFLPGIDGTGMGLVLHHKALGKAFEVRCLHIPVYDQTPFQALVKLVEDTIRLEHALSPNKPIYLVGESFGGCLALAVAARNPAIDLVLILSNPATSFGRSQLQTLLPILEAMPDGLHVTVPYLLGFIMGDPIKMAMVNIENNLPPTQKIEEFSGNLTAWLLRIPGFTDIFPRETLLWKLKLLKSAASYANSRLHAVKAEVLVLASGKDNMLPSADEAQRLKSSLQDCIVRNFKDNGHTLLLEEDISLLTIIRGTCKYRRSRRHDMVINFIPPSRNEITYAFDQVVGSVRSATGPVMFSTMEDGKIVKGLAGVPDEGPVLLVGYHMLMGIEIYSLVEEFLRKKNILVRGIAHTELLMGSRLESSSSEFSLTDWLKIFGAVPVTAGYLYKLLSTKSHILLYPGGAREALHDKGEEYKLFWPRQQEFVRMAARFEATIVPFGAVGEDDVAELVLDYNDLMKIPIVNDYVTDANRNTIKLRDETSGEVARQELFLPGVLPKIPGRFYYLFGKPIETKGREEFLKDKNNANQLYLQIKSEVERNLNYLIKKREDDPYRSIINRKMYEAIHGTSNDIPAFEP</sequence>
<keyword evidence="3 5" id="KW-0012">Acyltransferase</keyword>
<evidence type="ECO:0000313" key="5">
    <source>
        <dbReference type="EMBL" id="KAJ7973427.1"/>
    </source>
</evidence>
<dbReference type="PANTHER" id="PTHR22753">
    <property type="entry name" value="TRANSMEMBRANE PROTEIN 68"/>
    <property type="match status" value="1"/>
</dbReference>
<accession>A0AAD7Q221</accession>
<evidence type="ECO:0000256" key="3">
    <source>
        <dbReference type="ARBA" id="ARBA00023315"/>
    </source>
</evidence>
<keyword evidence="6" id="KW-1185">Reference proteome</keyword>
<dbReference type="PANTHER" id="PTHR22753:SF14">
    <property type="entry name" value="MONOACYLGLYCEROL_DIACYLGLYCEROL O-ACYLTRANSFERASE"/>
    <property type="match status" value="1"/>
</dbReference>
<proteinExistence type="inferred from homology"/>
<dbReference type="GO" id="GO:0019432">
    <property type="term" value="P:triglyceride biosynthetic process"/>
    <property type="evidence" value="ECO:0007669"/>
    <property type="project" value="UniProtKB-ARBA"/>
</dbReference>
<dbReference type="KEGG" id="qsa:O6P43_011168"/>
<comment type="caution">
    <text evidence="5">The sequence shown here is derived from an EMBL/GenBank/DDBJ whole genome shotgun (WGS) entry which is preliminary data.</text>
</comment>
<reference evidence="5" key="1">
    <citation type="journal article" date="2023" name="Science">
        <title>Elucidation of the pathway for biosynthesis of saponin adjuvants from the soapbark tree.</title>
        <authorList>
            <person name="Reed J."/>
            <person name="Orme A."/>
            <person name="El-Demerdash A."/>
            <person name="Owen C."/>
            <person name="Martin L.B.B."/>
            <person name="Misra R.C."/>
            <person name="Kikuchi S."/>
            <person name="Rejzek M."/>
            <person name="Martin A.C."/>
            <person name="Harkess A."/>
            <person name="Leebens-Mack J."/>
            <person name="Louveau T."/>
            <person name="Stephenson M.J."/>
            <person name="Osbourn A."/>
        </authorList>
    </citation>
    <scope>NUCLEOTIDE SEQUENCE</scope>
    <source>
        <strain evidence="5">S10</strain>
    </source>
</reference>
<dbReference type="SUPFAM" id="SSF53474">
    <property type="entry name" value="alpha/beta-Hydrolases"/>
    <property type="match status" value="1"/>
</dbReference>
<evidence type="ECO:0000256" key="2">
    <source>
        <dbReference type="ARBA" id="ARBA00022679"/>
    </source>
</evidence>
<protein>
    <submittedName>
        <fullName evidence="5">Acyltransferase-like protein, chloroplastic</fullName>
    </submittedName>
</protein>
<evidence type="ECO:0000313" key="6">
    <source>
        <dbReference type="Proteomes" id="UP001163823"/>
    </source>
</evidence>
<comment type="similarity">
    <text evidence="1">Belongs to the diacylglycerol acyltransferase family.</text>
</comment>
<name>A0AAD7Q221_QUISA</name>
<evidence type="ECO:0000259" key="4">
    <source>
        <dbReference type="Pfam" id="PF12697"/>
    </source>
</evidence>
<evidence type="ECO:0000256" key="1">
    <source>
        <dbReference type="ARBA" id="ARBA00005420"/>
    </source>
</evidence>
<feature type="domain" description="AB hydrolase-1" evidence="4">
    <location>
        <begin position="170"/>
        <end position="375"/>
    </location>
</feature>